<dbReference type="Gene3D" id="3.40.50.300">
    <property type="entry name" value="P-loop containing nucleotide triphosphate hydrolases"/>
    <property type="match status" value="1"/>
</dbReference>
<dbReference type="NCBIfam" id="NF006296">
    <property type="entry name" value="PRK08485.1"/>
    <property type="match status" value="1"/>
</dbReference>
<sequence>MSNLLILANAPKQEALTYQEEIASQQPLAWVESFVEDELKIEHAHEIKCRCVLSHTQQKIYIIAAHHFNTFAQNALLKILEEPPLNTRFVLIAKHKHALLSTLLSRLSYEDRRVKVAHERFGLNLRTCTLADIYAYVQDLDKAPLNPEETKTQIQAFLYALQESAIPLPMDMLESIDQAMHANHLYYRASYNLLPLLLRVLELREA</sequence>
<dbReference type="Pfam" id="PF13177">
    <property type="entry name" value="DNA_pol3_delta2"/>
    <property type="match status" value="1"/>
</dbReference>
<comment type="caution">
    <text evidence="1">The sequence shown here is derived from an EMBL/GenBank/DDBJ whole genome shotgun (WGS) entry which is preliminary data.</text>
</comment>
<dbReference type="RefSeq" id="WP_104751638.1">
    <property type="nucleotide sequence ID" value="NZ_FZMF01000002.1"/>
</dbReference>
<accession>A0ABV7ZL19</accession>
<keyword evidence="2" id="KW-1185">Reference proteome</keyword>
<proteinExistence type="predicted"/>
<evidence type="ECO:0000313" key="2">
    <source>
        <dbReference type="Proteomes" id="UP001595783"/>
    </source>
</evidence>
<dbReference type="SUPFAM" id="SSF52540">
    <property type="entry name" value="P-loop containing nucleoside triphosphate hydrolases"/>
    <property type="match status" value="1"/>
</dbReference>
<evidence type="ECO:0000313" key="1">
    <source>
        <dbReference type="EMBL" id="MFC3847957.1"/>
    </source>
</evidence>
<gene>
    <name evidence="1" type="ORF">ACFOPX_05365</name>
</gene>
<organism evidence="1 2">
    <name type="scientific">Helicobacter baculiformis</name>
    <dbReference type="NCBI Taxonomy" id="427351"/>
    <lineage>
        <taxon>Bacteria</taxon>
        <taxon>Pseudomonadati</taxon>
        <taxon>Campylobacterota</taxon>
        <taxon>Epsilonproteobacteria</taxon>
        <taxon>Campylobacterales</taxon>
        <taxon>Helicobacteraceae</taxon>
        <taxon>Helicobacter</taxon>
    </lineage>
</organism>
<dbReference type="InterPro" id="IPR027417">
    <property type="entry name" value="P-loop_NTPase"/>
</dbReference>
<reference evidence="2" key="1">
    <citation type="journal article" date="2019" name="Int. J. Syst. Evol. Microbiol.">
        <title>The Global Catalogue of Microorganisms (GCM) 10K type strain sequencing project: providing services to taxonomists for standard genome sequencing and annotation.</title>
        <authorList>
            <consortium name="The Broad Institute Genomics Platform"/>
            <consortium name="The Broad Institute Genome Sequencing Center for Infectious Disease"/>
            <person name="Wu L."/>
            <person name="Ma J."/>
        </authorList>
    </citation>
    <scope>NUCLEOTIDE SEQUENCE [LARGE SCALE GENOMIC DNA]</scope>
    <source>
        <strain evidence="2">CCUG 53816</strain>
    </source>
</reference>
<dbReference type="EMBL" id="JBHRZO010000036">
    <property type="protein sequence ID" value="MFC3847957.1"/>
    <property type="molecule type" value="Genomic_DNA"/>
</dbReference>
<protein>
    <submittedName>
        <fullName evidence="1">DNA polymerase III subunit delta</fullName>
    </submittedName>
</protein>
<name>A0ABV7ZL19_9HELI</name>
<dbReference type="Proteomes" id="UP001595783">
    <property type="component" value="Unassembled WGS sequence"/>
</dbReference>